<dbReference type="OrthoDB" id="1434354at2759"/>
<sequence length="462" mass="52282">MPRFVLRVTLKADLLGLGFEQKVQLFAWGRDEDPTALQRAPRVADDDPLIAELRCRVESDGITVERMSLGGEKCDDAFLRRWLTAKGRDVGVATDAIQAHAEWRLKYVPCGRITEEEISGELAAKKAYLQGCDDKGRPLIIFMGSKHTLADRNVDETQRLICYTMDNAGLMSDSSEGGDGKVYCLFDLTGLRMENLDAQGFSAIFDVLEKHYPERLAVLWFLNAPFLFWGVWRLISPFVNEHTRQKIQFVSGRGSNTPLKDLLPLNILPSRYGGLGELVAADDAVQALLDQQEELPSLSPILTEVGDRSPRVGTPVRRVNLRNWLIRWRGSGRFGSRPGSPGRRRANLRIWAGNRWRDIRNNPVARLFGVHVNSWVGFLGPKLNRHKEGYEGQYGARRRRLAELRKSIIRREPTGHIRIMDRRVPVRAIVVRVLIAELLIIVLNRARFAAFSAFGWGQLPLT</sequence>
<proteinExistence type="predicted"/>
<dbReference type="PROSITE" id="PS50191">
    <property type="entry name" value="CRAL_TRIO"/>
    <property type="match status" value="1"/>
</dbReference>
<accession>A0A8S1IKY0</accession>
<dbReference type="PANTHER" id="PTHR46277">
    <property type="entry name" value="OS03G0850700 PROTEIN"/>
    <property type="match status" value="1"/>
</dbReference>
<evidence type="ECO:0000313" key="3">
    <source>
        <dbReference type="Proteomes" id="UP000708148"/>
    </source>
</evidence>
<dbReference type="EMBL" id="CAJHUC010000357">
    <property type="protein sequence ID" value="CAD7695511.1"/>
    <property type="molecule type" value="Genomic_DNA"/>
</dbReference>
<dbReference type="PANTHER" id="PTHR46277:SF3">
    <property type="entry name" value="BINDING PROTEIN, PUTATIVE-RELATED"/>
    <property type="match status" value="1"/>
</dbReference>
<protein>
    <recommendedName>
        <fullName evidence="1">CRAL-TRIO domain-containing protein</fullName>
    </recommendedName>
</protein>
<reference evidence="2" key="1">
    <citation type="submission" date="2020-12" db="EMBL/GenBank/DDBJ databases">
        <authorList>
            <person name="Iha C."/>
        </authorList>
    </citation>
    <scope>NUCLEOTIDE SEQUENCE</scope>
</reference>
<dbReference type="Pfam" id="PF00650">
    <property type="entry name" value="CRAL_TRIO"/>
    <property type="match status" value="1"/>
</dbReference>
<organism evidence="2 3">
    <name type="scientific">Ostreobium quekettii</name>
    <dbReference type="NCBI Taxonomy" id="121088"/>
    <lineage>
        <taxon>Eukaryota</taxon>
        <taxon>Viridiplantae</taxon>
        <taxon>Chlorophyta</taxon>
        <taxon>core chlorophytes</taxon>
        <taxon>Ulvophyceae</taxon>
        <taxon>TCBD clade</taxon>
        <taxon>Bryopsidales</taxon>
        <taxon>Ostreobineae</taxon>
        <taxon>Ostreobiaceae</taxon>
        <taxon>Ostreobium</taxon>
    </lineage>
</organism>
<dbReference type="InterPro" id="IPR036273">
    <property type="entry name" value="CRAL/TRIO_N_dom_sf"/>
</dbReference>
<name>A0A8S1IKY0_9CHLO</name>
<dbReference type="Proteomes" id="UP000708148">
    <property type="component" value="Unassembled WGS sequence"/>
</dbReference>
<evidence type="ECO:0000259" key="1">
    <source>
        <dbReference type="PROSITE" id="PS50191"/>
    </source>
</evidence>
<feature type="domain" description="CRAL-TRIO" evidence="1">
    <location>
        <begin position="115"/>
        <end position="280"/>
    </location>
</feature>
<keyword evidence="3" id="KW-1185">Reference proteome</keyword>
<dbReference type="InterPro" id="IPR001251">
    <property type="entry name" value="CRAL-TRIO_dom"/>
</dbReference>
<dbReference type="SUPFAM" id="SSF52087">
    <property type="entry name" value="CRAL/TRIO domain"/>
    <property type="match status" value="1"/>
</dbReference>
<dbReference type="CDD" id="cd00170">
    <property type="entry name" value="SEC14"/>
    <property type="match status" value="1"/>
</dbReference>
<dbReference type="InterPro" id="IPR036865">
    <property type="entry name" value="CRAL-TRIO_dom_sf"/>
</dbReference>
<dbReference type="SUPFAM" id="SSF46938">
    <property type="entry name" value="CRAL/TRIO N-terminal domain"/>
    <property type="match status" value="1"/>
</dbReference>
<evidence type="ECO:0000313" key="2">
    <source>
        <dbReference type="EMBL" id="CAD7695511.1"/>
    </source>
</evidence>
<gene>
    <name evidence="2" type="ORF">OSTQU699_LOCUS872</name>
</gene>
<dbReference type="SMART" id="SM00516">
    <property type="entry name" value="SEC14"/>
    <property type="match status" value="1"/>
</dbReference>
<comment type="caution">
    <text evidence="2">The sequence shown here is derived from an EMBL/GenBank/DDBJ whole genome shotgun (WGS) entry which is preliminary data.</text>
</comment>
<dbReference type="Gene3D" id="3.40.525.10">
    <property type="entry name" value="CRAL-TRIO lipid binding domain"/>
    <property type="match status" value="1"/>
</dbReference>
<dbReference type="AlphaFoldDB" id="A0A8S1IKY0"/>